<evidence type="ECO:0000256" key="4">
    <source>
        <dbReference type="ARBA" id="ARBA00022833"/>
    </source>
</evidence>
<dbReference type="SMART" id="SM00343">
    <property type="entry name" value="ZnF_C2HC"/>
    <property type="match status" value="4"/>
</dbReference>
<dbReference type="GO" id="GO:0008270">
    <property type="term" value="F:zinc ion binding"/>
    <property type="evidence" value="ECO:0007669"/>
    <property type="project" value="UniProtKB-KW"/>
</dbReference>
<reference evidence="7 8" key="1">
    <citation type="journal article" date="2021" name="BMC Biol.">
        <title>Horizontally acquired antibacterial genes associated with adaptive radiation of ladybird beetles.</title>
        <authorList>
            <person name="Li H.S."/>
            <person name="Tang X.F."/>
            <person name="Huang Y.H."/>
            <person name="Xu Z.Y."/>
            <person name="Chen M.L."/>
            <person name="Du X.Y."/>
            <person name="Qiu B.Y."/>
            <person name="Chen P.T."/>
            <person name="Zhang W."/>
            <person name="Slipinski A."/>
            <person name="Escalona H.E."/>
            <person name="Waterhouse R.M."/>
            <person name="Zwick A."/>
            <person name="Pang H."/>
        </authorList>
    </citation>
    <scope>NUCLEOTIDE SEQUENCE [LARGE SCALE GENOMIC DNA]</scope>
    <source>
        <strain evidence="7">SYSU2018</strain>
    </source>
</reference>
<keyword evidence="1" id="KW-0479">Metal-binding</keyword>
<dbReference type="EMBL" id="JABFTP020000062">
    <property type="protein sequence ID" value="KAL3273949.1"/>
    <property type="molecule type" value="Genomic_DNA"/>
</dbReference>
<evidence type="ECO:0000256" key="3">
    <source>
        <dbReference type="ARBA" id="ARBA00022771"/>
    </source>
</evidence>
<name>A0ABD2N6S2_9CUCU</name>
<dbReference type="InterPro" id="IPR001878">
    <property type="entry name" value="Znf_CCHC"/>
</dbReference>
<sequence length="212" mass="24097">MINGKEVDLEYFEGFPIKKEDAQNLKKLKKEMISKGLPRSEINRTLKLERRKAEKALAREKKKVCFNCRKFGHNLSECQELSNNDNKELIESTGTGICFKCGSTEHTSFVCRVVQGQNFKFATCFICKEQGHISRQCPDNARGLYPKGGACKVCGDVTHLKKDCPQFQVQQEKEHAKFQVETLSAGNLEDLDGYSEEKKPVSNVKPNKIIKF</sequence>
<dbReference type="PROSITE" id="PS50158">
    <property type="entry name" value="ZF_CCHC"/>
    <property type="match status" value="2"/>
</dbReference>
<dbReference type="PANTHER" id="PTHR46242:SF1">
    <property type="entry name" value="ZINC FINGER CCHC DOMAIN-CONTAINING PROTEIN 9"/>
    <property type="match status" value="1"/>
</dbReference>
<keyword evidence="8" id="KW-1185">Reference proteome</keyword>
<dbReference type="Pfam" id="PF00098">
    <property type="entry name" value="zf-CCHC"/>
    <property type="match status" value="1"/>
</dbReference>
<evidence type="ECO:0000256" key="2">
    <source>
        <dbReference type="ARBA" id="ARBA00022737"/>
    </source>
</evidence>
<dbReference type="SUPFAM" id="SSF57756">
    <property type="entry name" value="Retrovirus zinc finger-like domains"/>
    <property type="match status" value="2"/>
</dbReference>
<evidence type="ECO:0000256" key="1">
    <source>
        <dbReference type="ARBA" id="ARBA00022723"/>
    </source>
</evidence>
<dbReference type="FunFam" id="4.10.60.10:FF:000091">
    <property type="entry name" value="Zinc finger CCHC-type-containing 9"/>
    <property type="match status" value="1"/>
</dbReference>
<evidence type="ECO:0000313" key="7">
    <source>
        <dbReference type="EMBL" id="KAL3273949.1"/>
    </source>
</evidence>
<dbReference type="InterPro" id="IPR036875">
    <property type="entry name" value="Znf_CCHC_sf"/>
</dbReference>
<dbReference type="AlphaFoldDB" id="A0ABD2N6S2"/>
<gene>
    <name evidence="7" type="ORF">HHI36_015372</name>
</gene>
<dbReference type="Proteomes" id="UP001516400">
    <property type="component" value="Unassembled WGS sequence"/>
</dbReference>
<comment type="caution">
    <text evidence="7">The sequence shown here is derived from an EMBL/GenBank/DDBJ whole genome shotgun (WGS) entry which is preliminary data.</text>
</comment>
<evidence type="ECO:0000259" key="6">
    <source>
        <dbReference type="PROSITE" id="PS50158"/>
    </source>
</evidence>
<dbReference type="PANTHER" id="PTHR46242">
    <property type="entry name" value="ZINC FINGER CCHC DOMAIN-CONTAINING PROTEIN 9 ZCCHC9"/>
    <property type="match status" value="1"/>
</dbReference>
<keyword evidence="3 5" id="KW-0863">Zinc-finger</keyword>
<organism evidence="7 8">
    <name type="scientific">Cryptolaemus montrouzieri</name>
    <dbReference type="NCBI Taxonomy" id="559131"/>
    <lineage>
        <taxon>Eukaryota</taxon>
        <taxon>Metazoa</taxon>
        <taxon>Ecdysozoa</taxon>
        <taxon>Arthropoda</taxon>
        <taxon>Hexapoda</taxon>
        <taxon>Insecta</taxon>
        <taxon>Pterygota</taxon>
        <taxon>Neoptera</taxon>
        <taxon>Endopterygota</taxon>
        <taxon>Coleoptera</taxon>
        <taxon>Polyphaga</taxon>
        <taxon>Cucujiformia</taxon>
        <taxon>Coccinelloidea</taxon>
        <taxon>Coccinellidae</taxon>
        <taxon>Scymninae</taxon>
        <taxon>Scymnini</taxon>
        <taxon>Cryptolaemus</taxon>
    </lineage>
</organism>
<accession>A0ABD2N6S2</accession>
<feature type="domain" description="CCHC-type" evidence="6">
    <location>
        <begin position="65"/>
        <end position="80"/>
    </location>
</feature>
<evidence type="ECO:0000313" key="8">
    <source>
        <dbReference type="Proteomes" id="UP001516400"/>
    </source>
</evidence>
<evidence type="ECO:0000256" key="5">
    <source>
        <dbReference type="PROSITE-ProRule" id="PRU00047"/>
    </source>
</evidence>
<keyword evidence="4" id="KW-0862">Zinc</keyword>
<dbReference type="Gene3D" id="4.10.60.10">
    <property type="entry name" value="Zinc finger, CCHC-type"/>
    <property type="match status" value="2"/>
</dbReference>
<feature type="domain" description="CCHC-type" evidence="6">
    <location>
        <begin position="124"/>
        <end position="139"/>
    </location>
</feature>
<protein>
    <recommendedName>
        <fullName evidence="6">CCHC-type domain-containing protein</fullName>
    </recommendedName>
</protein>
<keyword evidence="2" id="KW-0677">Repeat</keyword>
<proteinExistence type="predicted"/>
<dbReference type="InterPro" id="IPR042246">
    <property type="entry name" value="ZCCHC9"/>
</dbReference>